<name>A0AAV8WQX7_9CUCU</name>
<gene>
    <name evidence="1" type="ORF">NQ314_018474</name>
</gene>
<dbReference type="Proteomes" id="UP001162156">
    <property type="component" value="Unassembled WGS sequence"/>
</dbReference>
<sequence length="65" mass="7831">MGNSTCRYFQYFIEDPAFWRYIDAREEPNSDDKVVYCYNKIHEKTTHILFKAKDKNCGQVPPNFF</sequence>
<proteinExistence type="predicted"/>
<protein>
    <submittedName>
        <fullName evidence="1">Uncharacterized protein</fullName>
    </submittedName>
</protein>
<evidence type="ECO:0000313" key="2">
    <source>
        <dbReference type="Proteomes" id="UP001162156"/>
    </source>
</evidence>
<dbReference type="AlphaFoldDB" id="A0AAV8WQX7"/>
<evidence type="ECO:0000313" key="1">
    <source>
        <dbReference type="EMBL" id="KAJ8928903.1"/>
    </source>
</evidence>
<accession>A0AAV8WQX7</accession>
<reference evidence="1" key="1">
    <citation type="journal article" date="2023" name="Insect Mol. Biol.">
        <title>Genome sequencing provides insights into the evolution of gene families encoding plant cell wall-degrading enzymes in longhorned beetles.</title>
        <authorList>
            <person name="Shin N.R."/>
            <person name="Okamura Y."/>
            <person name="Kirsch R."/>
            <person name="Pauchet Y."/>
        </authorList>
    </citation>
    <scope>NUCLEOTIDE SEQUENCE</scope>
    <source>
        <strain evidence="1">RBIC_L_NR</strain>
    </source>
</reference>
<comment type="caution">
    <text evidence="1">The sequence shown here is derived from an EMBL/GenBank/DDBJ whole genome shotgun (WGS) entry which is preliminary data.</text>
</comment>
<dbReference type="EMBL" id="JANEYF010005208">
    <property type="protein sequence ID" value="KAJ8928903.1"/>
    <property type="molecule type" value="Genomic_DNA"/>
</dbReference>
<organism evidence="1 2">
    <name type="scientific">Rhamnusium bicolor</name>
    <dbReference type="NCBI Taxonomy" id="1586634"/>
    <lineage>
        <taxon>Eukaryota</taxon>
        <taxon>Metazoa</taxon>
        <taxon>Ecdysozoa</taxon>
        <taxon>Arthropoda</taxon>
        <taxon>Hexapoda</taxon>
        <taxon>Insecta</taxon>
        <taxon>Pterygota</taxon>
        <taxon>Neoptera</taxon>
        <taxon>Endopterygota</taxon>
        <taxon>Coleoptera</taxon>
        <taxon>Polyphaga</taxon>
        <taxon>Cucujiformia</taxon>
        <taxon>Chrysomeloidea</taxon>
        <taxon>Cerambycidae</taxon>
        <taxon>Lepturinae</taxon>
        <taxon>Rhagiini</taxon>
        <taxon>Rhamnusium</taxon>
    </lineage>
</organism>
<keyword evidence="2" id="KW-1185">Reference proteome</keyword>